<keyword evidence="4 5" id="KW-0472">Membrane</keyword>
<feature type="transmembrane region" description="Helical" evidence="5">
    <location>
        <begin position="338"/>
        <end position="362"/>
    </location>
</feature>
<keyword evidence="2 5" id="KW-0812">Transmembrane</keyword>
<dbReference type="GO" id="GO:0016020">
    <property type="term" value="C:membrane"/>
    <property type="evidence" value="ECO:0007669"/>
    <property type="project" value="UniProtKB-SubCell"/>
</dbReference>
<dbReference type="PANTHER" id="PTHR46709:SF14">
    <property type="entry name" value="G-PROTEIN COUPLED RECEPTORS FAMILY 1 PROFILE DOMAIN-CONTAINING PROTEIN"/>
    <property type="match status" value="1"/>
</dbReference>
<evidence type="ECO:0000259" key="6">
    <source>
        <dbReference type="PROSITE" id="PS50262"/>
    </source>
</evidence>
<name>A0A914Q205_9BILA</name>
<feature type="transmembrane region" description="Helical" evidence="5">
    <location>
        <begin position="79"/>
        <end position="98"/>
    </location>
</feature>
<keyword evidence="7" id="KW-1185">Reference proteome</keyword>
<evidence type="ECO:0000313" key="7">
    <source>
        <dbReference type="Proteomes" id="UP000887578"/>
    </source>
</evidence>
<dbReference type="PROSITE" id="PS00237">
    <property type="entry name" value="G_PROTEIN_RECEP_F1_1"/>
    <property type="match status" value="1"/>
</dbReference>
<comment type="subcellular location">
    <subcellularLocation>
        <location evidence="1">Membrane</location>
    </subcellularLocation>
</comment>
<dbReference type="PROSITE" id="PS50262">
    <property type="entry name" value="G_PROTEIN_RECEP_F1_2"/>
    <property type="match status" value="1"/>
</dbReference>
<protein>
    <submittedName>
        <fullName evidence="8">G-protein coupled receptors family 1 profile domain-containing protein</fullName>
    </submittedName>
</protein>
<feature type="transmembrane region" description="Helical" evidence="5">
    <location>
        <begin position="43"/>
        <end position="67"/>
    </location>
</feature>
<evidence type="ECO:0000256" key="3">
    <source>
        <dbReference type="ARBA" id="ARBA00022989"/>
    </source>
</evidence>
<feature type="transmembrane region" description="Helical" evidence="5">
    <location>
        <begin position="224"/>
        <end position="246"/>
    </location>
</feature>
<proteinExistence type="predicted"/>
<feature type="transmembrane region" description="Helical" evidence="5">
    <location>
        <begin position="173"/>
        <end position="190"/>
    </location>
</feature>
<dbReference type="GO" id="GO:0004930">
    <property type="term" value="F:G protein-coupled receptor activity"/>
    <property type="evidence" value="ECO:0007669"/>
    <property type="project" value="InterPro"/>
</dbReference>
<feature type="transmembrane region" description="Helical" evidence="5">
    <location>
        <begin position="382"/>
        <end position="408"/>
    </location>
</feature>
<dbReference type="WBParaSite" id="PDA_v2.g24760.t1">
    <property type="protein sequence ID" value="PDA_v2.g24760.t1"/>
    <property type="gene ID" value="PDA_v2.g24760"/>
</dbReference>
<evidence type="ECO:0000256" key="5">
    <source>
        <dbReference type="SAM" id="Phobius"/>
    </source>
</evidence>
<evidence type="ECO:0000256" key="1">
    <source>
        <dbReference type="ARBA" id="ARBA00004370"/>
    </source>
</evidence>
<organism evidence="7 8">
    <name type="scientific">Panagrolaimus davidi</name>
    <dbReference type="NCBI Taxonomy" id="227884"/>
    <lineage>
        <taxon>Eukaryota</taxon>
        <taxon>Metazoa</taxon>
        <taxon>Ecdysozoa</taxon>
        <taxon>Nematoda</taxon>
        <taxon>Chromadorea</taxon>
        <taxon>Rhabditida</taxon>
        <taxon>Tylenchina</taxon>
        <taxon>Panagrolaimomorpha</taxon>
        <taxon>Panagrolaimoidea</taxon>
        <taxon>Panagrolaimidae</taxon>
        <taxon>Panagrolaimus</taxon>
    </lineage>
</organism>
<dbReference type="Proteomes" id="UP000887578">
    <property type="component" value="Unplaced"/>
</dbReference>
<sequence>MTSTITYFDLTTSSSPSHPLLIEMEDEEEQICGDGETYTLARFLFIFLSIWIAFLGIVGNLVLFYVFIKHKYPNTPPTLYPSALAILDSIICLMYILLFGADAMVNFWQWHSLFLIYHIYIVPAFVISRITQLAIPYMLIFATLERLVWIVGDLRNKILKKMYSHQGRKITMILSLSICVILRLPTYFAVEVYEYPKCDDFFRSKTASASPWVPESLVYHIYDFHLLSIAQTVFPFIVLITFNFIIVRRLYVIKYNDREEITASEIPLKTNSVDYGNQAEHRPSIFPPDKETESKDTSLLYSKTLMLSDQMKIYNILKLFYVSMIFPKRGMNSAVKSAIYTMVAIVSSYLLSNSLHLILTGLERSNSVLLRHPTDPNLASTFHTIFSDIVSFVYMFTSAIRVIIYYICNSTIRADLKQSIKTFFAYKSKNINGVVAI</sequence>
<feature type="transmembrane region" description="Helical" evidence="5">
    <location>
        <begin position="110"/>
        <end position="128"/>
    </location>
</feature>
<feature type="domain" description="G-protein coupled receptors family 1 profile" evidence="6">
    <location>
        <begin position="59"/>
        <end position="405"/>
    </location>
</feature>
<accession>A0A914Q205</accession>
<dbReference type="InterPro" id="IPR019430">
    <property type="entry name" value="7TM_GPCR_serpentine_rcpt_Srx"/>
</dbReference>
<evidence type="ECO:0000256" key="4">
    <source>
        <dbReference type="ARBA" id="ARBA00023136"/>
    </source>
</evidence>
<dbReference type="Pfam" id="PF10328">
    <property type="entry name" value="7TM_GPCR_Srx"/>
    <property type="match status" value="1"/>
</dbReference>
<dbReference type="Gene3D" id="1.20.1070.10">
    <property type="entry name" value="Rhodopsin 7-helix transmembrane proteins"/>
    <property type="match status" value="1"/>
</dbReference>
<evidence type="ECO:0000313" key="8">
    <source>
        <dbReference type="WBParaSite" id="PDA_v2.g24760.t1"/>
    </source>
</evidence>
<dbReference type="AlphaFoldDB" id="A0A914Q205"/>
<dbReference type="InterPro" id="IPR000276">
    <property type="entry name" value="GPCR_Rhodpsn"/>
</dbReference>
<dbReference type="PANTHER" id="PTHR46709">
    <property type="entry name" value="PROTEIN CBG23488-RELATED"/>
    <property type="match status" value="1"/>
</dbReference>
<evidence type="ECO:0000256" key="2">
    <source>
        <dbReference type="ARBA" id="ARBA00022692"/>
    </source>
</evidence>
<dbReference type="SUPFAM" id="SSF81321">
    <property type="entry name" value="Family A G protein-coupled receptor-like"/>
    <property type="match status" value="1"/>
</dbReference>
<keyword evidence="3 5" id="KW-1133">Transmembrane helix</keyword>
<feature type="transmembrane region" description="Helical" evidence="5">
    <location>
        <begin position="134"/>
        <end position="152"/>
    </location>
</feature>
<dbReference type="InterPro" id="IPR017452">
    <property type="entry name" value="GPCR_Rhodpsn_7TM"/>
</dbReference>
<reference evidence="8" key="1">
    <citation type="submission" date="2022-11" db="UniProtKB">
        <authorList>
            <consortium name="WormBaseParasite"/>
        </authorList>
    </citation>
    <scope>IDENTIFICATION</scope>
</reference>